<protein>
    <recommendedName>
        <fullName evidence="4">Cytochrome c family protein</fullName>
    </recommendedName>
</protein>
<dbReference type="Proteomes" id="UP000277007">
    <property type="component" value="Unassembled WGS sequence"/>
</dbReference>
<dbReference type="AlphaFoldDB" id="A0A3S0K4V1"/>
<organism evidence="2 3">
    <name type="scientific">Azospirillum griseum</name>
    <dbReference type="NCBI Taxonomy" id="2496639"/>
    <lineage>
        <taxon>Bacteria</taxon>
        <taxon>Pseudomonadati</taxon>
        <taxon>Pseudomonadota</taxon>
        <taxon>Alphaproteobacteria</taxon>
        <taxon>Rhodospirillales</taxon>
        <taxon>Azospirillaceae</taxon>
        <taxon>Azospirillum</taxon>
    </lineage>
</organism>
<dbReference type="OrthoDB" id="280897at2"/>
<sequence>MKSAIALGIATALLAGTASAATTLPPDVKPTCVVDKTQFDGWFASGKAAPNGVVKPASGVTFPPLQNTACDFYKWGSQMFLWLTSPQNSSYVFQGSSFLNVVPDGDGFRYVPNTQAANGQPAAPNFARVRAVKTTNAAGAEQAGGGVLIAQKGFTGGPFPYLTYYGLHTNDVFASYLTSQKAGLFANTSIATNFPTTAADLALVEKTAGKSFPDGVALTMELKTSWVDARAVADPSRYVLMNATVQTYSTANPNIWKPSGSAPGTFALVGVHIVATVNGHPEMVWSTFEHVDNAPDAPYYYTNTQNVTAKAAYDSSGVWTFTPTNAPLTKSIAETARIYDGSPEQAGANKGDIVNSDQGAVKPASVIRLTPWGNQGDSQATADVANATDLISINASLVNPLAAMKDVRANYLQIGGVWTQKGQIPKGGTDDSLRGSLKLANATMETFFQYPDSAEFQPHNCFGCHNSKDASNGLNVSHIFKGLKPLP</sequence>
<feature type="chain" id="PRO_5018715199" description="Cytochrome c family protein" evidence="1">
    <location>
        <begin position="21"/>
        <end position="487"/>
    </location>
</feature>
<evidence type="ECO:0000313" key="2">
    <source>
        <dbReference type="EMBL" id="RTR20603.1"/>
    </source>
</evidence>
<accession>A0A3S0K4V1</accession>
<dbReference type="EMBL" id="RXMA01000008">
    <property type="protein sequence ID" value="RTR20603.1"/>
    <property type="molecule type" value="Genomic_DNA"/>
</dbReference>
<gene>
    <name evidence="2" type="ORF">EJ903_10815</name>
</gene>
<keyword evidence="1" id="KW-0732">Signal</keyword>
<evidence type="ECO:0000313" key="3">
    <source>
        <dbReference type="Proteomes" id="UP000277007"/>
    </source>
</evidence>
<feature type="signal peptide" evidence="1">
    <location>
        <begin position="1"/>
        <end position="20"/>
    </location>
</feature>
<comment type="caution">
    <text evidence="2">The sequence shown here is derived from an EMBL/GenBank/DDBJ whole genome shotgun (WGS) entry which is preliminary data.</text>
</comment>
<evidence type="ECO:0000256" key="1">
    <source>
        <dbReference type="SAM" id="SignalP"/>
    </source>
</evidence>
<evidence type="ECO:0008006" key="4">
    <source>
        <dbReference type="Google" id="ProtNLM"/>
    </source>
</evidence>
<dbReference type="RefSeq" id="WP_126615002.1">
    <property type="nucleotide sequence ID" value="NZ_JBHUCY010000077.1"/>
</dbReference>
<reference evidence="2 3" key="1">
    <citation type="submission" date="2018-12" db="EMBL/GenBank/DDBJ databases">
        <authorList>
            <person name="Yang Y."/>
        </authorList>
    </citation>
    <scope>NUCLEOTIDE SEQUENCE [LARGE SCALE GENOMIC DNA]</scope>
    <source>
        <strain evidence="2 3">L-25-5w-1</strain>
    </source>
</reference>
<name>A0A3S0K4V1_9PROT</name>
<keyword evidence="3" id="KW-1185">Reference proteome</keyword>
<proteinExistence type="predicted"/>